<feature type="compositionally biased region" description="Polar residues" evidence="3">
    <location>
        <begin position="1"/>
        <end position="10"/>
    </location>
</feature>
<reference evidence="5 6" key="1">
    <citation type="journal article" date="2013" name="Curr. Biol.">
        <title>The Genome of the Foraminiferan Reticulomyxa filosa.</title>
        <authorList>
            <person name="Glockner G."/>
            <person name="Hulsmann N."/>
            <person name="Schleicher M."/>
            <person name="Noegel A.A."/>
            <person name="Eichinger L."/>
            <person name="Gallinger C."/>
            <person name="Pawlowski J."/>
            <person name="Sierra R."/>
            <person name="Euteneuer U."/>
            <person name="Pillet L."/>
            <person name="Moustafa A."/>
            <person name="Platzer M."/>
            <person name="Groth M."/>
            <person name="Szafranski K."/>
            <person name="Schliwa M."/>
        </authorList>
    </citation>
    <scope>NUCLEOTIDE SEQUENCE [LARGE SCALE GENOMIC DNA]</scope>
</reference>
<dbReference type="GO" id="GO:0005737">
    <property type="term" value="C:cytoplasm"/>
    <property type="evidence" value="ECO:0007669"/>
    <property type="project" value="TreeGrafter"/>
</dbReference>
<dbReference type="GO" id="GO:0046854">
    <property type="term" value="P:phosphatidylinositol phosphate biosynthetic process"/>
    <property type="evidence" value="ECO:0007669"/>
    <property type="project" value="InterPro"/>
</dbReference>
<dbReference type="InterPro" id="IPR011009">
    <property type="entry name" value="Kinase-like_dom_sf"/>
</dbReference>
<dbReference type="AlphaFoldDB" id="X6NKF6"/>
<dbReference type="Gene3D" id="3.30.1010.10">
    <property type="entry name" value="Phosphatidylinositol 3-kinase Catalytic Subunit, Chain A, domain 4"/>
    <property type="match status" value="1"/>
</dbReference>
<keyword evidence="1" id="KW-0808">Transferase</keyword>
<keyword evidence="2 5" id="KW-0418">Kinase</keyword>
<feature type="region of interest" description="Disordered" evidence="3">
    <location>
        <begin position="1"/>
        <end position="54"/>
    </location>
</feature>
<dbReference type="Proteomes" id="UP000023152">
    <property type="component" value="Unassembled WGS sequence"/>
</dbReference>
<dbReference type="InterPro" id="IPR000403">
    <property type="entry name" value="PI3/4_kinase_cat_dom"/>
</dbReference>
<evidence type="ECO:0000256" key="1">
    <source>
        <dbReference type="ARBA" id="ARBA00022679"/>
    </source>
</evidence>
<feature type="domain" description="PI3K/PI4K catalytic" evidence="4">
    <location>
        <begin position="399"/>
        <end position="653"/>
    </location>
</feature>
<dbReference type="PROSITE" id="PS00916">
    <property type="entry name" value="PI3_4_KINASE_2"/>
    <property type="match status" value="1"/>
</dbReference>
<accession>X6NKF6</accession>
<protein>
    <submittedName>
        <fullName evidence="5">Phosphoinositide-3-kinase, catalytic, gamma polypeptide</fullName>
    </submittedName>
</protein>
<keyword evidence="6" id="KW-1185">Reference proteome</keyword>
<name>X6NKF6_RETFI</name>
<evidence type="ECO:0000256" key="2">
    <source>
        <dbReference type="ARBA" id="ARBA00022777"/>
    </source>
</evidence>
<sequence length="676" mass="77339">MTQVSSTNAIATIDGGEGSANENKISNSNANGNDEDSDDEISELESNEEGENRLFEEIGRNCTAKLFDQSEKEKMREKALDEKIRRMKRSGSIRMKLEQWLKQHPVDLCNENKALIEHEKCAFYHESLLIQAIHTQNKSRLVHLMQKCPMDVLVTFLPNFAFAFLGNSNASWCGFATGYFILLHSYRNATLEKHRMDETQTPDCNDRKRRHSRPGDNPIMQMYGYLETPLYDATGDTPKNSIHLKKLNIDISEASMLPNDFVSLLRDITFHRWECCHNNGTNVNATAAINANVNINSGITVGINTSTSANASANANTNANEQEQIERVEMRNSSSNVMKRLDSVHFWIDLAMSEHLVGEEIYIQNVVNNDKKAAANERNGNGILLLRDPVKCMNPPIEKLVIRKILKSNTKPLLIDIYCKSRENGKSYLTSNIILKMGDDLRKDMAIMQVFKYMNWLWYTNNVIRNEKRMSILTYKVVSFSESVGCIELIKDCIPLRHIKILKSDMKDSHYSQLIASAAGSYIASFVMGIRDRHFDNILIRQSDCTLFHIDFNYMFGEKVTFDASPFGITQDFYAIVGKVRYNQMIDLALDGFRILRKHSQDLIAFAVSCFSCLYDQQDIVQFLTDKLRLKETEINACRWLDDTLKKAPFNHSTKWKNRIHRLAQPSQSIFRSPPP</sequence>
<dbReference type="Gene3D" id="1.10.1070.11">
    <property type="entry name" value="Phosphatidylinositol 3-/4-kinase, catalytic domain"/>
    <property type="match status" value="1"/>
</dbReference>
<evidence type="ECO:0000256" key="3">
    <source>
        <dbReference type="SAM" id="MobiDB-lite"/>
    </source>
</evidence>
<dbReference type="InterPro" id="IPR015433">
    <property type="entry name" value="PI3/4_kinase"/>
</dbReference>
<dbReference type="SUPFAM" id="SSF56112">
    <property type="entry name" value="Protein kinase-like (PK-like)"/>
    <property type="match status" value="1"/>
</dbReference>
<dbReference type="PANTHER" id="PTHR10048">
    <property type="entry name" value="PHOSPHATIDYLINOSITOL KINASE"/>
    <property type="match status" value="1"/>
</dbReference>
<evidence type="ECO:0000259" key="4">
    <source>
        <dbReference type="PROSITE" id="PS50290"/>
    </source>
</evidence>
<dbReference type="EMBL" id="ASPP01008004">
    <property type="protein sequence ID" value="ETO26224.1"/>
    <property type="molecule type" value="Genomic_DNA"/>
</dbReference>
<organism evidence="5 6">
    <name type="scientific">Reticulomyxa filosa</name>
    <dbReference type="NCBI Taxonomy" id="46433"/>
    <lineage>
        <taxon>Eukaryota</taxon>
        <taxon>Sar</taxon>
        <taxon>Rhizaria</taxon>
        <taxon>Retaria</taxon>
        <taxon>Foraminifera</taxon>
        <taxon>Monothalamids</taxon>
        <taxon>Reticulomyxidae</taxon>
        <taxon>Reticulomyxa</taxon>
    </lineage>
</organism>
<dbReference type="GO" id="GO:0016020">
    <property type="term" value="C:membrane"/>
    <property type="evidence" value="ECO:0007669"/>
    <property type="project" value="TreeGrafter"/>
</dbReference>
<dbReference type="Pfam" id="PF00454">
    <property type="entry name" value="PI3_PI4_kinase"/>
    <property type="match status" value="2"/>
</dbReference>
<dbReference type="InterPro" id="IPR036940">
    <property type="entry name" value="PI3/4_kinase_cat_sf"/>
</dbReference>
<dbReference type="InterPro" id="IPR018936">
    <property type="entry name" value="PI3/4_kinase_CS"/>
</dbReference>
<evidence type="ECO:0000313" key="6">
    <source>
        <dbReference type="Proteomes" id="UP000023152"/>
    </source>
</evidence>
<proteinExistence type="predicted"/>
<dbReference type="GO" id="GO:0048015">
    <property type="term" value="P:phosphatidylinositol-mediated signaling"/>
    <property type="evidence" value="ECO:0007669"/>
    <property type="project" value="TreeGrafter"/>
</dbReference>
<dbReference type="OrthoDB" id="381190at2759"/>
<dbReference type="SMART" id="SM00146">
    <property type="entry name" value="PI3Kc"/>
    <property type="match status" value="1"/>
</dbReference>
<evidence type="ECO:0000313" key="5">
    <source>
        <dbReference type="EMBL" id="ETO26224.1"/>
    </source>
</evidence>
<gene>
    <name evidence="5" type="ORF">RFI_10913</name>
</gene>
<dbReference type="PROSITE" id="PS50290">
    <property type="entry name" value="PI3_4_KINASE_3"/>
    <property type="match status" value="1"/>
</dbReference>
<comment type="caution">
    <text evidence="5">The sequence shown here is derived from an EMBL/GenBank/DDBJ whole genome shotgun (WGS) entry which is preliminary data.</text>
</comment>
<feature type="compositionally biased region" description="Polar residues" evidence="3">
    <location>
        <begin position="20"/>
        <end position="30"/>
    </location>
</feature>
<feature type="compositionally biased region" description="Acidic residues" evidence="3">
    <location>
        <begin position="33"/>
        <end position="49"/>
    </location>
</feature>
<dbReference type="GO" id="GO:0052742">
    <property type="term" value="F:phosphatidylinositol kinase activity"/>
    <property type="evidence" value="ECO:0007669"/>
    <property type="project" value="TreeGrafter"/>
</dbReference>